<reference evidence="4 5" key="1">
    <citation type="submission" date="2017-12" db="EMBL/GenBank/DDBJ databases">
        <title>Sequencing, de novo assembly and annotation of complete genome of a new Thraustochytrid species, strain FCC1311.</title>
        <authorList>
            <person name="Sedici K."/>
            <person name="Godart F."/>
            <person name="Aiese Cigliano R."/>
            <person name="Sanseverino W."/>
            <person name="Barakat M."/>
            <person name="Ortet P."/>
            <person name="Marechal E."/>
            <person name="Cagnac O."/>
            <person name="Amato A."/>
        </authorList>
    </citation>
    <scope>NUCLEOTIDE SEQUENCE [LARGE SCALE GENOMIC DNA]</scope>
</reference>
<name>A0A2R5GWX0_9STRA</name>
<dbReference type="PROSITE" id="PS50293">
    <property type="entry name" value="TPR_REGION"/>
    <property type="match status" value="3"/>
</dbReference>
<keyword evidence="2 3" id="KW-0802">TPR repeat</keyword>
<keyword evidence="5" id="KW-1185">Reference proteome</keyword>
<comment type="caution">
    <text evidence="4">The sequence shown here is derived from an EMBL/GenBank/DDBJ whole genome shotgun (WGS) entry which is preliminary data.</text>
</comment>
<dbReference type="PRINTS" id="PR00381">
    <property type="entry name" value="KINESINLIGHT"/>
</dbReference>
<evidence type="ECO:0000256" key="3">
    <source>
        <dbReference type="PROSITE-ProRule" id="PRU00339"/>
    </source>
</evidence>
<dbReference type="InterPro" id="IPR011990">
    <property type="entry name" value="TPR-like_helical_dom_sf"/>
</dbReference>
<dbReference type="OrthoDB" id="626167at2759"/>
<dbReference type="SMART" id="SM00028">
    <property type="entry name" value="TPR"/>
    <property type="match status" value="3"/>
</dbReference>
<dbReference type="InterPro" id="IPR019734">
    <property type="entry name" value="TPR_rpt"/>
</dbReference>
<feature type="non-terminal residue" evidence="4">
    <location>
        <position position="480"/>
    </location>
</feature>
<dbReference type="PANTHER" id="PTHR45641:SF1">
    <property type="entry name" value="AAA+ ATPASE DOMAIN-CONTAINING PROTEIN"/>
    <property type="match status" value="1"/>
</dbReference>
<protein>
    <submittedName>
        <fullName evidence="4">Kinesin light chain</fullName>
    </submittedName>
</protein>
<dbReference type="Gene3D" id="1.25.40.10">
    <property type="entry name" value="Tetratricopeptide repeat domain"/>
    <property type="match status" value="1"/>
</dbReference>
<dbReference type="Proteomes" id="UP000241890">
    <property type="component" value="Unassembled WGS sequence"/>
</dbReference>
<evidence type="ECO:0000313" key="4">
    <source>
        <dbReference type="EMBL" id="GBG35075.1"/>
    </source>
</evidence>
<dbReference type="EMBL" id="BEYU01000280">
    <property type="protein sequence ID" value="GBG35075.1"/>
    <property type="molecule type" value="Genomic_DNA"/>
</dbReference>
<evidence type="ECO:0000256" key="1">
    <source>
        <dbReference type="ARBA" id="ARBA00022737"/>
    </source>
</evidence>
<dbReference type="PANTHER" id="PTHR45641">
    <property type="entry name" value="TETRATRICOPEPTIDE REPEAT PROTEIN (AFU_ORTHOLOGUE AFUA_6G03870)"/>
    <property type="match status" value="1"/>
</dbReference>
<dbReference type="PROSITE" id="PS50005">
    <property type="entry name" value="TPR"/>
    <property type="match status" value="3"/>
</dbReference>
<dbReference type="AlphaFoldDB" id="A0A2R5GWX0"/>
<accession>A0A2R5GWX0</accession>
<feature type="repeat" description="TPR" evidence="3">
    <location>
        <begin position="441"/>
        <end position="474"/>
    </location>
</feature>
<sequence length="480" mass="53972">MKKAIAKRSSAARASLQRIRFSFTRKADEEIFSEDARKIIDPRSISLRAIKELRGEVLSGEAAIGVELYVAKRDLSDKVKKGATIQVLRTRANGKLQGRVPYVGVPITFEPGKDADPKPRQDWSTEDVAEHVVLALTKNLPQAQFYLSLLDEEDVGAEFQGTFVSQARKCRFQDLVAALEDHFGQDADTAFVWLDLFCANQPLLTSADEDLPPKVVSARNQYLTHGLHRAIGRFGSAVIFFDRWDVPAPLQRAWCVWEIMGAITQAQNFEVVITPGQENAFVEALLEDVYGLVKIMADNNNMRDAECWKKEDKEMIDKAVEATVEGGYGEYIEALQMLEEALSIRKESLGDRHPDVATTLNNIALVYHNQGRYEEALAYYEEALSIRRESLGDRHPDVATTLHNIAGVYKAQGRYEEALAYYKEALSIRKESLGDRHPDVATTLNNIAAVYRAQGRYEEALAYYKEALSIRKESLGDRHP</sequence>
<gene>
    <name evidence="4" type="ORF">FCC1311_112982</name>
</gene>
<dbReference type="SUPFAM" id="SSF48452">
    <property type="entry name" value="TPR-like"/>
    <property type="match status" value="1"/>
</dbReference>
<keyword evidence="1" id="KW-0677">Repeat</keyword>
<dbReference type="Pfam" id="PF13424">
    <property type="entry name" value="TPR_12"/>
    <property type="match status" value="2"/>
</dbReference>
<evidence type="ECO:0000256" key="2">
    <source>
        <dbReference type="ARBA" id="ARBA00022803"/>
    </source>
</evidence>
<feature type="repeat" description="TPR" evidence="3">
    <location>
        <begin position="357"/>
        <end position="390"/>
    </location>
</feature>
<feature type="repeat" description="TPR" evidence="3">
    <location>
        <begin position="399"/>
        <end position="432"/>
    </location>
</feature>
<proteinExistence type="predicted"/>
<dbReference type="InParanoid" id="A0A2R5GWX0"/>
<organism evidence="4 5">
    <name type="scientific">Hondaea fermentalgiana</name>
    <dbReference type="NCBI Taxonomy" id="2315210"/>
    <lineage>
        <taxon>Eukaryota</taxon>
        <taxon>Sar</taxon>
        <taxon>Stramenopiles</taxon>
        <taxon>Bigyra</taxon>
        <taxon>Labyrinthulomycetes</taxon>
        <taxon>Thraustochytrida</taxon>
        <taxon>Thraustochytriidae</taxon>
        <taxon>Hondaea</taxon>
    </lineage>
</organism>
<evidence type="ECO:0000313" key="5">
    <source>
        <dbReference type="Proteomes" id="UP000241890"/>
    </source>
</evidence>